<dbReference type="EMBL" id="BGZK01005528">
    <property type="protein sequence ID" value="GBP14427.1"/>
    <property type="molecule type" value="Genomic_DNA"/>
</dbReference>
<sequence length="160" mass="17897">MDNKTKTELTTTRQIETHVKRQVVFEDGKVIEDSGPIVSTNTTEDTDKQETETTELPLNPNEVNRKGALQHGKESSTAAEEEVDGGELAELKNAGGTLVKSIVPRPADGLVREINEKRVVSHEETKDYFETEDIKHMGDFSDELLPFSRMEPVTDLRTEV</sequence>
<comment type="caution">
    <text evidence="2">The sequence shown here is derived from an EMBL/GenBank/DDBJ whole genome shotgun (WGS) entry which is preliminary data.</text>
</comment>
<protein>
    <submittedName>
        <fullName evidence="2">Uncharacterized protein</fullName>
    </submittedName>
</protein>
<evidence type="ECO:0000256" key="1">
    <source>
        <dbReference type="SAM" id="MobiDB-lite"/>
    </source>
</evidence>
<dbReference type="AlphaFoldDB" id="A0A4C1TLV5"/>
<name>A0A4C1TLV5_EUMVA</name>
<keyword evidence="3" id="KW-1185">Reference proteome</keyword>
<gene>
    <name evidence="2" type="ORF">EVAR_72810_1</name>
</gene>
<reference evidence="2 3" key="1">
    <citation type="journal article" date="2019" name="Commun. Biol.">
        <title>The bagworm genome reveals a unique fibroin gene that provides high tensile strength.</title>
        <authorList>
            <person name="Kono N."/>
            <person name="Nakamura H."/>
            <person name="Ohtoshi R."/>
            <person name="Tomita M."/>
            <person name="Numata K."/>
            <person name="Arakawa K."/>
        </authorList>
    </citation>
    <scope>NUCLEOTIDE SEQUENCE [LARGE SCALE GENOMIC DNA]</scope>
</reference>
<evidence type="ECO:0000313" key="3">
    <source>
        <dbReference type="Proteomes" id="UP000299102"/>
    </source>
</evidence>
<dbReference type="OrthoDB" id="6605262at2759"/>
<accession>A0A4C1TLV5</accession>
<dbReference type="Proteomes" id="UP000299102">
    <property type="component" value="Unassembled WGS sequence"/>
</dbReference>
<evidence type="ECO:0000313" key="2">
    <source>
        <dbReference type="EMBL" id="GBP14427.1"/>
    </source>
</evidence>
<organism evidence="2 3">
    <name type="scientific">Eumeta variegata</name>
    <name type="common">Bagworm moth</name>
    <name type="synonym">Eumeta japonica</name>
    <dbReference type="NCBI Taxonomy" id="151549"/>
    <lineage>
        <taxon>Eukaryota</taxon>
        <taxon>Metazoa</taxon>
        <taxon>Ecdysozoa</taxon>
        <taxon>Arthropoda</taxon>
        <taxon>Hexapoda</taxon>
        <taxon>Insecta</taxon>
        <taxon>Pterygota</taxon>
        <taxon>Neoptera</taxon>
        <taxon>Endopterygota</taxon>
        <taxon>Lepidoptera</taxon>
        <taxon>Glossata</taxon>
        <taxon>Ditrysia</taxon>
        <taxon>Tineoidea</taxon>
        <taxon>Psychidae</taxon>
        <taxon>Oiketicinae</taxon>
        <taxon>Eumeta</taxon>
    </lineage>
</organism>
<feature type="region of interest" description="Disordered" evidence="1">
    <location>
        <begin position="33"/>
        <end position="86"/>
    </location>
</feature>
<proteinExistence type="predicted"/>